<gene>
    <name evidence="1" type="ORF">D0T92_06240</name>
</gene>
<dbReference type="RefSeq" id="WP_151053004.1">
    <property type="nucleotide sequence ID" value="NZ_CP031700.1"/>
</dbReference>
<dbReference type="Pfam" id="PF08238">
    <property type="entry name" value="Sel1"/>
    <property type="match status" value="3"/>
</dbReference>
<protein>
    <submittedName>
        <fullName evidence="1">Sel1 repeat family protein</fullName>
    </submittedName>
</protein>
<dbReference type="InterPro" id="IPR006597">
    <property type="entry name" value="Sel1-like"/>
</dbReference>
<dbReference type="SUPFAM" id="SSF81901">
    <property type="entry name" value="HCP-like"/>
    <property type="match status" value="1"/>
</dbReference>
<dbReference type="AlphaFoldDB" id="A0A5J6Q2J2"/>
<name>A0A5J6Q2J2_9NEIS</name>
<dbReference type="OrthoDB" id="80091at2"/>
<sequence length="164" mass="18860">MVNESEYTDEFLQANDALEKEDYKKAFYFLKKGALKHDVNCYNNLGMLYDLGYGVKRNFNSALYWYKKSWRYEGKTGGVSSNIASLYASEGNVKRAKFWWNKAILELGDGDAALDYAKFLIKNNNSKNNNKIIELLNFVINSSYVTELSKEEANDLLEDLNSKP</sequence>
<dbReference type="EMBL" id="CP031700">
    <property type="protein sequence ID" value="QEY27177.1"/>
    <property type="molecule type" value="Genomic_DNA"/>
</dbReference>
<organism evidence="1 2">
    <name type="scientific">Neisseria zalophi</name>
    <dbReference type="NCBI Taxonomy" id="640030"/>
    <lineage>
        <taxon>Bacteria</taxon>
        <taxon>Pseudomonadati</taxon>
        <taxon>Pseudomonadota</taxon>
        <taxon>Betaproteobacteria</taxon>
        <taxon>Neisseriales</taxon>
        <taxon>Neisseriaceae</taxon>
        <taxon>Neisseria</taxon>
    </lineage>
</organism>
<proteinExistence type="predicted"/>
<reference evidence="1 2" key="1">
    <citation type="submission" date="2018-08" db="EMBL/GenBank/DDBJ databases">
        <title>Neisseria zalophi ATCC BAA-2455 complete genome.</title>
        <authorList>
            <person name="Veseli I.A."/>
            <person name="Buttler R."/>
            <person name="Mascarenhas dos Santos A.C."/>
            <person name="Pombert J.-F."/>
        </authorList>
    </citation>
    <scope>NUCLEOTIDE SEQUENCE [LARGE SCALE GENOMIC DNA]</scope>
    <source>
        <strain evidence="1 2">ATCC BAA-2455</strain>
    </source>
</reference>
<dbReference type="Gene3D" id="1.25.40.10">
    <property type="entry name" value="Tetratricopeptide repeat domain"/>
    <property type="match status" value="1"/>
</dbReference>
<dbReference type="InterPro" id="IPR011990">
    <property type="entry name" value="TPR-like_helical_dom_sf"/>
</dbReference>
<accession>A0A5J6Q2J2</accession>
<evidence type="ECO:0000313" key="1">
    <source>
        <dbReference type="EMBL" id="QEY27177.1"/>
    </source>
</evidence>
<evidence type="ECO:0000313" key="2">
    <source>
        <dbReference type="Proteomes" id="UP000325713"/>
    </source>
</evidence>
<dbReference type="KEGG" id="nzl:D0T92_06240"/>
<dbReference type="Proteomes" id="UP000325713">
    <property type="component" value="Chromosome"/>
</dbReference>
<keyword evidence="2" id="KW-1185">Reference proteome</keyword>